<feature type="transmembrane region" description="Helical" evidence="5">
    <location>
        <begin position="235"/>
        <end position="267"/>
    </location>
</feature>
<dbReference type="GO" id="GO:1902600">
    <property type="term" value="P:proton transmembrane transport"/>
    <property type="evidence" value="ECO:0007669"/>
    <property type="project" value="InterPro"/>
</dbReference>
<sequence>MMNDLANFLQFSAWPPRPDWLFWASLTMVAAGVLGEFVNRRLGLPRVVGYSVVGMILAALGHGIFANGALDARLRLVVDLALALLLFEMGSRVNLRWLRNNKALLGASAAEAVVSFVVVGYGLTLLGVSPLVSISCAVLTMASSAAVVGRVGAELRAAGQVSERMLALTSLNTIYGVLAHKLLLGWLALDQKGDWLEAVAQPLYAFVGSVIVAALLARLTAGLMRRLDLRNENSVLMLLGLVLVALSVARVLNLSTLLVPLLAGMILRNTTERPWVWPRHFGTAGGVLVLMLFVAVGSAWTLQALAAGAVLALALLLLRLVAKAIALTGMARLSGIDTRQGVALAVCLSPVSGTMLVLFSEVQLHHPQTAALLAPVILSTIALMELVGPIAVQWGLRLAGEHHPETPVKEAAKR</sequence>
<reference evidence="7 8" key="1">
    <citation type="submission" date="2017-11" db="EMBL/GenBank/DDBJ databases">
        <title>Draft genome sequence of Mitsuaria sp. HWN-4.</title>
        <authorList>
            <person name="Gundlapally S.R."/>
        </authorList>
    </citation>
    <scope>NUCLEOTIDE SEQUENCE [LARGE SCALE GENOMIC DNA]</scope>
    <source>
        <strain evidence="7 8">HWN-4</strain>
    </source>
</reference>
<dbReference type="Gene3D" id="1.20.1530.20">
    <property type="match status" value="1"/>
</dbReference>
<feature type="transmembrane region" description="Helical" evidence="5">
    <location>
        <begin position="341"/>
        <end position="360"/>
    </location>
</feature>
<feature type="transmembrane region" description="Helical" evidence="5">
    <location>
        <begin position="20"/>
        <end position="38"/>
    </location>
</feature>
<comment type="caution">
    <text evidence="7">The sequence shown here is derived from an EMBL/GenBank/DDBJ whole genome shotgun (WGS) entry which is preliminary data.</text>
</comment>
<gene>
    <name evidence="7" type="ORF">CS062_16780</name>
</gene>
<keyword evidence="2 5" id="KW-0812">Transmembrane</keyword>
<feature type="transmembrane region" description="Helical" evidence="5">
    <location>
        <begin position="203"/>
        <end position="223"/>
    </location>
</feature>
<feature type="transmembrane region" description="Helical" evidence="5">
    <location>
        <begin position="103"/>
        <end position="126"/>
    </location>
</feature>
<feature type="transmembrane region" description="Helical" evidence="5">
    <location>
        <begin position="287"/>
        <end position="320"/>
    </location>
</feature>
<feature type="transmembrane region" description="Helical" evidence="5">
    <location>
        <begin position="372"/>
        <end position="392"/>
    </location>
</feature>
<organism evidence="7 8">
    <name type="scientific">Roseateles chitinivorans</name>
    <dbReference type="NCBI Taxonomy" id="2917965"/>
    <lineage>
        <taxon>Bacteria</taxon>
        <taxon>Pseudomonadati</taxon>
        <taxon>Pseudomonadota</taxon>
        <taxon>Betaproteobacteria</taxon>
        <taxon>Burkholderiales</taxon>
        <taxon>Sphaerotilaceae</taxon>
        <taxon>Roseateles</taxon>
    </lineage>
</organism>
<evidence type="ECO:0000256" key="4">
    <source>
        <dbReference type="ARBA" id="ARBA00023136"/>
    </source>
</evidence>
<keyword evidence="3 5" id="KW-1133">Transmembrane helix</keyword>
<dbReference type="PANTHER" id="PTHR43021">
    <property type="entry name" value="NA(+)/H(+) ANTIPORTER-RELATED"/>
    <property type="match status" value="1"/>
</dbReference>
<feature type="transmembrane region" description="Helical" evidence="5">
    <location>
        <begin position="72"/>
        <end position="91"/>
    </location>
</feature>
<dbReference type="Pfam" id="PF00999">
    <property type="entry name" value="Na_H_Exchanger"/>
    <property type="match status" value="1"/>
</dbReference>
<dbReference type="GO" id="GO:0016020">
    <property type="term" value="C:membrane"/>
    <property type="evidence" value="ECO:0007669"/>
    <property type="project" value="UniProtKB-SubCell"/>
</dbReference>
<name>A0A2G9C6R8_9BURK</name>
<evidence type="ECO:0000313" key="7">
    <source>
        <dbReference type="EMBL" id="PIM52035.1"/>
    </source>
</evidence>
<feature type="transmembrane region" description="Helical" evidence="5">
    <location>
        <begin position="132"/>
        <end position="153"/>
    </location>
</feature>
<dbReference type="InterPro" id="IPR038770">
    <property type="entry name" value="Na+/solute_symporter_sf"/>
</dbReference>
<evidence type="ECO:0000259" key="6">
    <source>
        <dbReference type="Pfam" id="PF00999"/>
    </source>
</evidence>
<dbReference type="GO" id="GO:0015297">
    <property type="term" value="F:antiporter activity"/>
    <property type="evidence" value="ECO:0007669"/>
    <property type="project" value="InterPro"/>
</dbReference>
<keyword evidence="4 5" id="KW-0472">Membrane</keyword>
<accession>A0A2G9C6R8</accession>
<comment type="subcellular location">
    <subcellularLocation>
        <location evidence="1">Membrane</location>
        <topology evidence="1">Multi-pass membrane protein</topology>
    </subcellularLocation>
</comment>
<protein>
    <submittedName>
        <fullName evidence="7">Sodium:proton exchanger</fullName>
    </submittedName>
</protein>
<feature type="transmembrane region" description="Helical" evidence="5">
    <location>
        <begin position="165"/>
        <end position="183"/>
    </location>
</feature>
<evidence type="ECO:0000313" key="8">
    <source>
        <dbReference type="Proteomes" id="UP000231501"/>
    </source>
</evidence>
<keyword evidence="8" id="KW-1185">Reference proteome</keyword>
<proteinExistence type="predicted"/>
<feature type="transmembrane region" description="Helical" evidence="5">
    <location>
        <begin position="47"/>
        <end position="66"/>
    </location>
</feature>
<dbReference type="PANTHER" id="PTHR43021:SF2">
    <property type="entry name" value="CATION_H+ EXCHANGER DOMAIN-CONTAINING PROTEIN"/>
    <property type="match status" value="1"/>
</dbReference>
<dbReference type="Proteomes" id="UP000231501">
    <property type="component" value="Unassembled WGS sequence"/>
</dbReference>
<evidence type="ECO:0000256" key="1">
    <source>
        <dbReference type="ARBA" id="ARBA00004141"/>
    </source>
</evidence>
<evidence type="ECO:0000256" key="5">
    <source>
        <dbReference type="SAM" id="Phobius"/>
    </source>
</evidence>
<dbReference type="AlphaFoldDB" id="A0A2G9C6R8"/>
<evidence type="ECO:0000256" key="3">
    <source>
        <dbReference type="ARBA" id="ARBA00022989"/>
    </source>
</evidence>
<dbReference type="InterPro" id="IPR006153">
    <property type="entry name" value="Cation/H_exchanger_TM"/>
</dbReference>
<dbReference type="EMBL" id="PEOG01000047">
    <property type="protein sequence ID" value="PIM52035.1"/>
    <property type="molecule type" value="Genomic_DNA"/>
</dbReference>
<evidence type="ECO:0000256" key="2">
    <source>
        <dbReference type="ARBA" id="ARBA00022692"/>
    </source>
</evidence>
<dbReference type="OrthoDB" id="8617652at2"/>
<feature type="domain" description="Cation/H+ exchanger transmembrane" evidence="6">
    <location>
        <begin position="38"/>
        <end position="394"/>
    </location>
</feature>